<gene>
    <name evidence="8" type="ORF">NQ315_017109</name>
</gene>
<dbReference type="PANTHER" id="PTHR11266:SF17">
    <property type="entry name" value="PROTEIN MPV17"/>
    <property type="match status" value="1"/>
</dbReference>
<evidence type="ECO:0000256" key="2">
    <source>
        <dbReference type="ARBA" id="ARBA00006824"/>
    </source>
</evidence>
<feature type="transmembrane region" description="Helical" evidence="7">
    <location>
        <begin position="153"/>
        <end position="171"/>
    </location>
</feature>
<dbReference type="GO" id="GO:1901858">
    <property type="term" value="P:regulation of mitochondrial DNA metabolic process"/>
    <property type="evidence" value="ECO:0007669"/>
    <property type="project" value="TreeGrafter"/>
</dbReference>
<proteinExistence type="inferred from homology"/>
<keyword evidence="3 7" id="KW-0812">Transmembrane</keyword>
<evidence type="ECO:0000313" key="8">
    <source>
        <dbReference type="EMBL" id="KAJ8913558.1"/>
    </source>
</evidence>
<accession>A0AAV8VH93</accession>
<keyword evidence="5 7" id="KW-0472">Membrane</keyword>
<dbReference type="AlphaFoldDB" id="A0AAV8VH93"/>
<evidence type="ECO:0000256" key="4">
    <source>
        <dbReference type="ARBA" id="ARBA00022989"/>
    </source>
</evidence>
<feature type="transmembrane region" description="Helical" evidence="7">
    <location>
        <begin position="54"/>
        <end position="72"/>
    </location>
</feature>
<dbReference type="GO" id="GO:0005739">
    <property type="term" value="C:mitochondrion"/>
    <property type="evidence" value="ECO:0007669"/>
    <property type="project" value="TreeGrafter"/>
</dbReference>
<comment type="subcellular location">
    <subcellularLocation>
        <location evidence="1">Membrane</location>
        <topology evidence="1">Multi-pass membrane protein</topology>
    </subcellularLocation>
</comment>
<feature type="transmembrane region" description="Helical" evidence="7">
    <location>
        <begin position="92"/>
        <end position="110"/>
    </location>
</feature>
<comment type="caution">
    <text evidence="8">The sequence shown here is derived from an EMBL/GenBank/DDBJ whole genome shotgun (WGS) entry which is preliminary data.</text>
</comment>
<dbReference type="GO" id="GO:0015267">
    <property type="term" value="F:channel activity"/>
    <property type="evidence" value="ECO:0007669"/>
    <property type="project" value="TreeGrafter"/>
</dbReference>
<evidence type="ECO:0000256" key="6">
    <source>
        <dbReference type="ARBA" id="ARBA00049743"/>
    </source>
</evidence>
<dbReference type="Proteomes" id="UP001159042">
    <property type="component" value="Unassembled WGS sequence"/>
</dbReference>
<name>A0AAV8VH93_9CUCU</name>
<dbReference type="InterPro" id="IPR007248">
    <property type="entry name" value="Mpv17_PMP22"/>
</dbReference>
<dbReference type="GO" id="GO:0016020">
    <property type="term" value="C:membrane"/>
    <property type="evidence" value="ECO:0007669"/>
    <property type="project" value="UniProtKB-SubCell"/>
</dbReference>
<keyword evidence="4 7" id="KW-1133">Transmembrane helix</keyword>
<sequence>MNTFLRLRQFYRRMLCRRPILVQSVQTGAVMGLGDVLTQKFIEKKCELDCMRTARYTAFGSFITGPALSIWYRTLDRYIGSCGKASTLKKMVLGQLVFAPPFLLVFLLTIKMMQGDDFECIVEEVRVKYKDILYANWKVWPAAQLCVFRFVPLLYQVLASQVIALFFNMYLSWKAEQELEKD</sequence>
<evidence type="ECO:0000256" key="1">
    <source>
        <dbReference type="ARBA" id="ARBA00004141"/>
    </source>
</evidence>
<comment type="similarity">
    <text evidence="2 7">Belongs to the peroxisomal membrane protein PXMP2/4 family.</text>
</comment>
<organism evidence="8 9">
    <name type="scientific">Exocentrus adspersus</name>
    <dbReference type="NCBI Taxonomy" id="1586481"/>
    <lineage>
        <taxon>Eukaryota</taxon>
        <taxon>Metazoa</taxon>
        <taxon>Ecdysozoa</taxon>
        <taxon>Arthropoda</taxon>
        <taxon>Hexapoda</taxon>
        <taxon>Insecta</taxon>
        <taxon>Pterygota</taxon>
        <taxon>Neoptera</taxon>
        <taxon>Endopterygota</taxon>
        <taxon>Coleoptera</taxon>
        <taxon>Polyphaga</taxon>
        <taxon>Cucujiformia</taxon>
        <taxon>Chrysomeloidea</taxon>
        <taxon>Cerambycidae</taxon>
        <taxon>Lamiinae</taxon>
        <taxon>Acanthocinini</taxon>
        <taxon>Exocentrus</taxon>
    </lineage>
</organism>
<evidence type="ECO:0000256" key="5">
    <source>
        <dbReference type="ARBA" id="ARBA00023136"/>
    </source>
</evidence>
<keyword evidence="9" id="KW-1185">Reference proteome</keyword>
<evidence type="ECO:0000256" key="3">
    <source>
        <dbReference type="ARBA" id="ARBA00022692"/>
    </source>
</evidence>
<protein>
    <recommendedName>
        <fullName evidence="6">Mitochondrial inner membrane protein Mpv17</fullName>
    </recommendedName>
</protein>
<dbReference type="EMBL" id="JANEYG010000092">
    <property type="protein sequence ID" value="KAJ8913558.1"/>
    <property type="molecule type" value="Genomic_DNA"/>
</dbReference>
<dbReference type="Pfam" id="PF04117">
    <property type="entry name" value="Mpv17_PMP22"/>
    <property type="match status" value="1"/>
</dbReference>
<evidence type="ECO:0000256" key="7">
    <source>
        <dbReference type="RuleBase" id="RU363053"/>
    </source>
</evidence>
<evidence type="ECO:0000313" key="9">
    <source>
        <dbReference type="Proteomes" id="UP001159042"/>
    </source>
</evidence>
<dbReference type="PANTHER" id="PTHR11266">
    <property type="entry name" value="PEROXISOMAL MEMBRANE PROTEIN 2, PXMP2 MPV17"/>
    <property type="match status" value="1"/>
</dbReference>
<reference evidence="8 9" key="1">
    <citation type="journal article" date="2023" name="Insect Mol. Biol.">
        <title>Genome sequencing provides insights into the evolution of gene families encoding plant cell wall-degrading enzymes in longhorned beetles.</title>
        <authorList>
            <person name="Shin N.R."/>
            <person name="Okamura Y."/>
            <person name="Kirsch R."/>
            <person name="Pauchet Y."/>
        </authorList>
    </citation>
    <scope>NUCLEOTIDE SEQUENCE [LARGE SCALE GENOMIC DNA]</scope>
    <source>
        <strain evidence="8">EAD_L_NR</strain>
    </source>
</reference>